<dbReference type="EMBL" id="CADCTE010000199">
    <property type="protein sequence ID" value="CAA9277967.1"/>
    <property type="molecule type" value="Genomic_DNA"/>
</dbReference>
<feature type="compositionally biased region" description="Gly residues" evidence="1">
    <location>
        <begin position="39"/>
        <end position="51"/>
    </location>
</feature>
<dbReference type="AlphaFoldDB" id="A0A6J4JG09"/>
<evidence type="ECO:0000256" key="1">
    <source>
        <dbReference type="SAM" id="MobiDB-lite"/>
    </source>
</evidence>
<feature type="non-terminal residue" evidence="2">
    <location>
        <position position="1"/>
    </location>
</feature>
<protein>
    <submittedName>
        <fullName evidence="2">Uncharacterized protein</fullName>
    </submittedName>
</protein>
<dbReference type="RefSeq" id="WP_294570710.1">
    <property type="nucleotide sequence ID" value="NZ_CADCTE010000199.1"/>
</dbReference>
<feature type="region of interest" description="Disordered" evidence="1">
    <location>
        <begin position="35"/>
        <end position="72"/>
    </location>
</feature>
<name>A0A6J4JG09_9MICC</name>
<accession>A0A6J4JG09</accession>
<reference evidence="2" key="1">
    <citation type="submission" date="2020-02" db="EMBL/GenBank/DDBJ databases">
        <authorList>
            <person name="Meier V. D."/>
        </authorList>
    </citation>
    <scope>NUCLEOTIDE SEQUENCE</scope>
    <source>
        <strain evidence="2">AVDCRST_MAG83</strain>
    </source>
</reference>
<sequence>ALQVEQIHCFSPALPVDGEFAREQVVERSKDAVPVGDGVLLGPGGRGGRGYSIGWTEVPGPTTMEETNGRKT</sequence>
<evidence type="ECO:0000313" key="2">
    <source>
        <dbReference type="EMBL" id="CAA9277967.1"/>
    </source>
</evidence>
<organism evidence="2">
    <name type="scientific">uncultured Arthrobacter sp</name>
    <dbReference type="NCBI Taxonomy" id="114050"/>
    <lineage>
        <taxon>Bacteria</taxon>
        <taxon>Bacillati</taxon>
        <taxon>Actinomycetota</taxon>
        <taxon>Actinomycetes</taxon>
        <taxon>Micrococcales</taxon>
        <taxon>Micrococcaceae</taxon>
        <taxon>Arthrobacter</taxon>
        <taxon>environmental samples</taxon>
    </lineage>
</organism>
<proteinExistence type="predicted"/>
<gene>
    <name evidence="2" type="ORF">AVDCRST_MAG83-3672</name>
</gene>